<name>A0A1J0M5N5_9MOLL</name>
<feature type="domain" description="Hint" evidence="1">
    <location>
        <begin position="156"/>
        <end position="200"/>
    </location>
</feature>
<evidence type="ECO:0000313" key="2">
    <source>
        <dbReference type="EMBL" id="APD15685.1"/>
    </source>
</evidence>
<dbReference type="GO" id="GO:0016540">
    <property type="term" value="P:protein autoprocessing"/>
    <property type="evidence" value="ECO:0007669"/>
    <property type="project" value="InterPro"/>
</dbReference>
<dbReference type="GO" id="GO:0001708">
    <property type="term" value="P:cell fate specification"/>
    <property type="evidence" value="ECO:0007669"/>
    <property type="project" value="TreeGrafter"/>
</dbReference>
<dbReference type="InterPro" id="IPR003586">
    <property type="entry name" value="Hint_dom_C"/>
</dbReference>
<dbReference type="PANTHER" id="PTHR11889">
    <property type="entry name" value="HEDGEHOG"/>
    <property type="match status" value="1"/>
</dbReference>
<dbReference type="AlphaFoldDB" id="A0A1J0M5N5"/>
<dbReference type="GO" id="GO:0005113">
    <property type="term" value="F:patched binding"/>
    <property type="evidence" value="ECO:0007669"/>
    <property type="project" value="TreeGrafter"/>
</dbReference>
<accession>A0A1J0M5N5</accession>
<dbReference type="InterPro" id="IPR036844">
    <property type="entry name" value="Hint_dom_sf"/>
</dbReference>
<dbReference type="SMART" id="SM00305">
    <property type="entry name" value="HintC"/>
    <property type="match status" value="1"/>
</dbReference>
<reference evidence="2" key="2">
    <citation type="submission" date="2016-06" db="EMBL/GenBank/DDBJ databases">
        <authorList>
            <person name="Kjaerup R.B."/>
            <person name="Dalgaard T.S."/>
            <person name="Juul-Madsen H.R."/>
        </authorList>
    </citation>
    <scope>NUCLEOTIDE SEQUENCE</scope>
</reference>
<reference evidence="2" key="1">
    <citation type="journal article" date="2016" name="BMC Genomics">
        <title>Comparative transcriptomics enlarges the toolkit of known developmental genes in mollusks.</title>
        <authorList>
            <person name="De Oliveira A.L."/>
            <person name="Wollesen T."/>
            <person name="Kristof A."/>
            <person name="Scherholz M."/>
            <person name="Redl E."/>
            <person name="Todt C."/>
            <person name="Bleidorn C."/>
            <person name="Wanninger A."/>
        </authorList>
    </citation>
    <scope>NUCLEOTIDE SEQUENCE</scope>
</reference>
<dbReference type="GO" id="GO:0005509">
    <property type="term" value="F:calcium ion binding"/>
    <property type="evidence" value="ECO:0007669"/>
    <property type="project" value="TreeGrafter"/>
</dbReference>
<dbReference type="PANTHER" id="PTHR11889:SF31">
    <property type="entry name" value="PROTEIN HEDGEHOG"/>
    <property type="match status" value="1"/>
</dbReference>
<dbReference type="GO" id="GO:0010468">
    <property type="term" value="P:regulation of gene expression"/>
    <property type="evidence" value="ECO:0007669"/>
    <property type="project" value="TreeGrafter"/>
</dbReference>
<dbReference type="SUPFAM" id="SSF51294">
    <property type="entry name" value="Hedgehog/intein (Hint) domain"/>
    <property type="match status" value="1"/>
</dbReference>
<dbReference type="GO" id="GO:0005615">
    <property type="term" value="C:extracellular space"/>
    <property type="evidence" value="ECO:0007669"/>
    <property type="project" value="TreeGrafter"/>
</dbReference>
<sequence length="264" mass="29619">MAFMDRRDRVTSPFLAISTENGDVIHLTETHHIYTHKLITSHESEATRQHYNSTSHETHDENVFDFSRSSVVFAKDIVIGDMVYVTNSHTGDIHSMSGAVHDVTDTTSDDVTDKNDDVPHKNNDVRHKSAVVHKNNDAMRKNDDILRINHGATGTFNDVKLSRVVGVWRSRGRGIYAPLTDTGTIVVDGVLVSCYALVSDVHIPHNALAPYRVMYQLTRYILPTTLRSMFTGDDTQNGVHWYAKTLYNLGTWVMPKGSLAVQGR</sequence>
<protein>
    <submittedName>
        <fullName evidence="2">Hedgehog</fullName>
    </submittedName>
</protein>
<dbReference type="Pfam" id="PF01079">
    <property type="entry name" value="Hint"/>
    <property type="match status" value="2"/>
</dbReference>
<organism evidence="2">
    <name type="scientific">Wirenia argentea</name>
    <dbReference type="NCBI Taxonomy" id="669229"/>
    <lineage>
        <taxon>Eukaryota</taxon>
        <taxon>Metazoa</taxon>
        <taxon>Spiralia</taxon>
        <taxon>Lophotrochozoa</taxon>
        <taxon>Mollusca</taxon>
        <taxon>Aplacophora</taxon>
        <taxon>Solenogastres</taxon>
        <taxon>Pholidoskepia</taxon>
        <taxon>Gymnomeniidae</taxon>
        <taxon>Wirenia</taxon>
    </lineage>
</organism>
<evidence type="ECO:0000259" key="1">
    <source>
        <dbReference type="SMART" id="SM00305"/>
    </source>
</evidence>
<dbReference type="Gene3D" id="2.170.16.10">
    <property type="entry name" value="Hedgehog/Intein (Hint) domain"/>
    <property type="match status" value="2"/>
</dbReference>
<gene>
    <name evidence="2" type="primary">Hh</name>
</gene>
<dbReference type="EMBL" id="KX365122">
    <property type="protein sequence ID" value="APD15685.1"/>
    <property type="molecule type" value="mRNA"/>
</dbReference>
<dbReference type="InterPro" id="IPR001767">
    <property type="entry name" value="Hedgehog_Hint"/>
</dbReference>
<dbReference type="InterPro" id="IPR050387">
    <property type="entry name" value="Hedgehog_Signaling"/>
</dbReference>
<proteinExistence type="evidence at transcript level"/>
<dbReference type="GO" id="GO:0007224">
    <property type="term" value="P:smoothened signaling pathway"/>
    <property type="evidence" value="ECO:0007669"/>
    <property type="project" value="TreeGrafter"/>
</dbReference>